<dbReference type="AlphaFoldDB" id="A0A9W4WYE7"/>
<reference evidence="1" key="1">
    <citation type="submission" date="2022-08" db="EMBL/GenBank/DDBJ databases">
        <authorList>
            <person name="Kallberg Y."/>
            <person name="Tangrot J."/>
            <person name="Rosling A."/>
        </authorList>
    </citation>
    <scope>NUCLEOTIDE SEQUENCE</scope>
    <source>
        <strain evidence="1">Wild A</strain>
    </source>
</reference>
<dbReference type="Proteomes" id="UP001153678">
    <property type="component" value="Unassembled WGS sequence"/>
</dbReference>
<gene>
    <name evidence="1" type="ORF">FWILDA_LOCUS17163</name>
</gene>
<proteinExistence type="predicted"/>
<sequence length="139" mass="16778">ELGSIRLPDVIISKKYEDSDHKWEFRFSEVSYASYLFEEDHYLEDITRQAKFSKDDWDHGLKYIKSFDVPEAKDIWDEFNHIMIHFYKTTIDIYVLDHEMKLFHRMVLVKSIEIPLLSNNSNIAIEQENRFNKSINELK</sequence>
<keyword evidence="2" id="KW-1185">Reference proteome</keyword>
<feature type="non-terminal residue" evidence="1">
    <location>
        <position position="139"/>
    </location>
</feature>
<dbReference type="OrthoDB" id="2323426at2759"/>
<comment type="caution">
    <text evidence="1">The sequence shown here is derived from an EMBL/GenBank/DDBJ whole genome shotgun (WGS) entry which is preliminary data.</text>
</comment>
<feature type="non-terminal residue" evidence="1">
    <location>
        <position position="1"/>
    </location>
</feature>
<name>A0A9W4WYE7_9GLOM</name>
<accession>A0A9W4WYE7</accession>
<dbReference type="EMBL" id="CAMKVN010012715">
    <property type="protein sequence ID" value="CAI2195608.1"/>
    <property type="molecule type" value="Genomic_DNA"/>
</dbReference>
<organism evidence="1 2">
    <name type="scientific">Funneliformis geosporum</name>
    <dbReference type="NCBI Taxonomy" id="1117311"/>
    <lineage>
        <taxon>Eukaryota</taxon>
        <taxon>Fungi</taxon>
        <taxon>Fungi incertae sedis</taxon>
        <taxon>Mucoromycota</taxon>
        <taxon>Glomeromycotina</taxon>
        <taxon>Glomeromycetes</taxon>
        <taxon>Glomerales</taxon>
        <taxon>Glomeraceae</taxon>
        <taxon>Funneliformis</taxon>
    </lineage>
</organism>
<evidence type="ECO:0000313" key="1">
    <source>
        <dbReference type="EMBL" id="CAI2195608.1"/>
    </source>
</evidence>
<evidence type="ECO:0000313" key="2">
    <source>
        <dbReference type="Proteomes" id="UP001153678"/>
    </source>
</evidence>
<protein>
    <submittedName>
        <fullName evidence="1">12313_t:CDS:1</fullName>
    </submittedName>
</protein>